<dbReference type="FunFam" id="3.30.60.30:FF:000024">
    <property type="entry name" value="Transmembrane agrin"/>
    <property type="match status" value="1"/>
</dbReference>
<dbReference type="PANTHER" id="PTHR10913:SF78">
    <property type="entry name" value="AGRIN"/>
    <property type="match status" value="1"/>
</dbReference>
<dbReference type="PROSITE" id="PS50025">
    <property type="entry name" value="LAM_G_DOMAIN"/>
    <property type="match status" value="3"/>
</dbReference>
<dbReference type="PROSITE" id="PS51465">
    <property type="entry name" value="KAZAL_2"/>
    <property type="match status" value="6"/>
</dbReference>
<gene>
    <name evidence="15" type="ORF">RUM43_012995</name>
</gene>
<dbReference type="EMBL" id="JAWJWE010000041">
    <property type="protein sequence ID" value="KAK6618604.1"/>
    <property type="molecule type" value="Genomic_DNA"/>
</dbReference>
<dbReference type="CDD" id="cd00055">
    <property type="entry name" value="EGF_Lam"/>
    <property type="match status" value="2"/>
</dbReference>
<dbReference type="SMART" id="SM00282">
    <property type="entry name" value="LamG"/>
    <property type="match status" value="3"/>
</dbReference>
<sequence>MATEKLKTCLLVLSITLSRVVLSCYVFPTEQEDPCKDRKCPFGARCVPSMDGKTAECKCPESCPSLGDHVGSRPVCGSDGLDYRDSCELKRSACLSSTEIAVKYRGKCDPCENIQCPEPEICQLDEDRQPECRCGESCSLEFTPVCGSDGKTYSNECSLRQESCRSRKTLRIIYRGKCSSGFNPCASLKCINGEECVINKYGIASCECPTDCEPVVRPVCGNNSRTYDNECEMRKAGCFSKARIEPSYAGVCGVSGPCSAHYCTHGAVCIERGGKPVCECPSCPSEFDPVCGSDGISYGNECKLRLEACQHRRDIAVLYPGLCNGCESKRCEFYSVCESDGSGEAKCVCPSSCHEVNIPTLQTRVPPANTPVYPLIVPQVSQNIPVCGTDGKTYQSECELRQHSCRTQQMIAVAYRGDCDLCQGVKCKFGSRCVAGDCVCPINCSYSESSELVCASNMVTYSSECEMQKASCEQPDHLPPLSVFFYGSCKEKYTGPLTTSITPIRTNVINTDEGKPLTRNKTYGAMDREKEVCKDIHCDYEASCELGPDNFPRCTCKFDCENASGDGKMVCASDLRMYPSLCSMKMEGCQRQEELRLRPLELCEGMEVKPCNGEPPLIDSVTNREYDCGSGPSRQDCPPGSYCHHTRHFAKCCKKDLNTLFDNCAEAWYGCCPDGKTIAQGPDHAGCPSLCECNKLGSYEDSCDEAGQCKCKPGVGGLKCDRCEPGFWGLPKISEGHKGCLPCGCSQFGSVRDDCEQMTGRCVCKPGIQGQKCTICTDTNKVLGSNGCVNEDHIPAAGTEWPLRRSTSMKYTEPEALSSPLYKSTRHLILPDHRFVYNREENSQLTSASLYHLSDTSHAVAWNTAYNPGLYRPTPATISITALLGDLCEISADCGVPHSECVRGSCLCPEGYSETPDRQECLSQNFYPTSFHKAYEIPSFDGRSYVQLKRLKAYNKLTVEIEFKSYTNDGILLFSQQKADGTGDFLSLAIVNGFVEFRYNLGNGAVVISSLEKIELKRFHKVVAKRYHRDGILKLDDYDDVAGQSQGTLKSLDLEEDAFVGYVPLNYTRVFENIGTNRGLTGCIRKLKIGRHIVEMHEGRDQLVEKVVGVMECGENPCSLLPCNNSGTCFAIDSEKYLCNCMDEYTGQHCETWMNPCESSPCGFGSTCDPQVQGGFLCHCQPGRSGNLCELLDTKNLIIKPAEFNGDSYVQLPKLENVGRSFSLEIWVLARAPDGILVYNGQLQHGKGDFICISLHRGFVIFQFDLGSGPANITSSRVISVGTWHSIKVSRHDREGTLQVDDGPVSSGSSGPPLNELNLELPLYVGGVPSNYEISKEIKASAGLIGGIQRLVVNQDAWNDLANPSYSSFNLKQYTGVPCNQSCHNGGSCLPYLNSFVCQCLAGFIGNLCEHPVSKHGLGNPIHLVPENYLEFLNKVLKNTNTTNNTNNIDAFDYDDEYMEGMTEEGDDYELYEENGNDEDDMYDDDDGSKFFEEGKKEEHMNHYEIVMKTSSLNGLLLWLGKSKSPKTDFIAVALVNGFPQLSYKLGRQNETLHITSKVYVSDNQWHTIVVHRRKRRGYIKVDDETPVKKVAPSPMTVLTTNGKLFIGGAPMLPIGLPDEYYEGFSGCLESVKIDRKSLDLISNQRHVEYCEENEV</sequence>
<evidence type="ECO:0000256" key="3">
    <source>
        <dbReference type="ARBA" id="ARBA00022729"/>
    </source>
</evidence>
<feature type="domain" description="EGF-like" evidence="12">
    <location>
        <begin position="1153"/>
        <end position="1190"/>
    </location>
</feature>
<feature type="domain" description="Kazal-like" evidence="14">
    <location>
        <begin position="272"/>
        <end position="325"/>
    </location>
</feature>
<keyword evidence="9" id="KW-0424">Laminin EGF-like domain</keyword>
<dbReference type="CDD" id="cd00110">
    <property type="entry name" value="LamG"/>
    <property type="match status" value="3"/>
</dbReference>
<dbReference type="Gene3D" id="2.60.120.200">
    <property type="match status" value="3"/>
</dbReference>
<feature type="disulfide bond" evidence="8">
    <location>
        <begin position="1141"/>
        <end position="1150"/>
    </location>
</feature>
<evidence type="ECO:0000256" key="6">
    <source>
        <dbReference type="ARBA" id="ARBA00023157"/>
    </source>
</evidence>
<dbReference type="InterPro" id="IPR009030">
    <property type="entry name" value="Growth_fac_rcpt_cys_sf"/>
</dbReference>
<accession>A0AAN8S755</accession>
<feature type="domain" description="EGF-like" evidence="12">
    <location>
        <begin position="1114"/>
        <end position="1151"/>
    </location>
</feature>
<dbReference type="PROSITE" id="PS01248">
    <property type="entry name" value="EGF_LAM_1"/>
    <property type="match status" value="1"/>
</dbReference>
<dbReference type="FunFam" id="2.10.25.10:FF:000134">
    <property type="entry name" value="Transmembrane agrin"/>
    <property type="match status" value="1"/>
</dbReference>
<dbReference type="PRINTS" id="PR00011">
    <property type="entry name" value="EGFLAMININ"/>
</dbReference>
<dbReference type="GO" id="GO:0048731">
    <property type="term" value="P:system development"/>
    <property type="evidence" value="ECO:0007669"/>
    <property type="project" value="UniProtKB-ARBA"/>
</dbReference>
<dbReference type="GO" id="GO:0005509">
    <property type="term" value="F:calcium ion binding"/>
    <property type="evidence" value="ECO:0007669"/>
    <property type="project" value="InterPro"/>
</dbReference>
<dbReference type="CDD" id="cd00104">
    <property type="entry name" value="KAZAL_FS"/>
    <property type="match status" value="6"/>
</dbReference>
<dbReference type="GO" id="GO:0009653">
    <property type="term" value="P:anatomical structure morphogenesis"/>
    <property type="evidence" value="ECO:0007669"/>
    <property type="project" value="UniProtKB-ARBA"/>
</dbReference>
<feature type="disulfide bond" evidence="8">
    <location>
        <begin position="1400"/>
        <end position="1409"/>
    </location>
</feature>
<feature type="domain" description="Kazal-like" evidence="14">
    <location>
        <begin position="364"/>
        <end position="421"/>
    </location>
</feature>
<feature type="domain" description="Laminin G" evidence="11">
    <location>
        <begin position="1199"/>
        <end position="1379"/>
    </location>
</feature>
<keyword evidence="2" id="KW-0964">Secreted</keyword>
<feature type="domain" description="EGF-like" evidence="12">
    <location>
        <begin position="1375"/>
        <end position="1410"/>
    </location>
</feature>
<feature type="disulfide bond" evidence="9">
    <location>
        <begin position="691"/>
        <end position="703"/>
    </location>
</feature>
<dbReference type="Pfam" id="PF00054">
    <property type="entry name" value="Laminin_G_1"/>
    <property type="match status" value="3"/>
</dbReference>
<keyword evidence="4" id="KW-0677">Repeat</keyword>
<evidence type="ECO:0000313" key="16">
    <source>
        <dbReference type="Proteomes" id="UP001372834"/>
    </source>
</evidence>
<dbReference type="GO" id="GO:0048513">
    <property type="term" value="P:animal organ development"/>
    <property type="evidence" value="ECO:0007669"/>
    <property type="project" value="UniProtKB-ARBA"/>
</dbReference>
<dbReference type="SUPFAM" id="SSF57196">
    <property type="entry name" value="EGF/Laminin"/>
    <property type="match status" value="2"/>
</dbReference>
<comment type="caution">
    <text evidence="15">The sequence shown here is derived from an EMBL/GenBank/DDBJ whole genome shotgun (WGS) entry which is preliminary data.</text>
</comment>
<protein>
    <recommendedName>
        <fullName evidence="17">Agrin</fullName>
    </recommendedName>
</protein>
<keyword evidence="6 8" id="KW-1015">Disulfide bond</keyword>
<dbReference type="Gene3D" id="3.30.60.30">
    <property type="match status" value="7"/>
</dbReference>
<evidence type="ECO:0000256" key="4">
    <source>
        <dbReference type="ARBA" id="ARBA00022737"/>
    </source>
</evidence>
<dbReference type="Gene3D" id="2.10.25.10">
    <property type="entry name" value="Laminin"/>
    <property type="match status" value="5"/>
</dbReference>
<feature type="domain" description="Laminin G" evidence="11">
    <location>
        <begin position="1479"/>
        <end position="1651"/>
    </location>
</feature>
<dbReference type="SUPFAM" id="SSF49899">
    <property type="entry name" value="Concanavalin A-like lectins/glucanases"/>
    <property type="match status" value="3"/>
</dbReference>
<dbReference type="InterPro" id="IPR001791">
    <property type="entry name" value="Laminin_G"/>
</dbReference>
<dbReference type="InterPro" id="IPR050653">
    <property type="entry name" value="Prot_Inhib_GrowthFact_Antg"/>
</dbReference>
<evidence type="ECO:0000259" key="13">
    <source>
        <dbReference type="PROSITE" id="PS50027"/>
    </source>
</evidence>
<dbReference type="PROSITE" id="PS50027">
    <property type="entry name" value="EGF_LAM_2"/>
    <property type="match status" value="1"/>
</dbReference>
<dbReference type="SUPFAM" id="SSF100895">
    <property type="entry name" value="Kazal-type serine protease inhibitors"/>
    <property type="match status" value="7"/>
</dbReference>
<dbReference type="InterPro" id="IPR036058">
    <property type="entry name" value="Kazal_dom_sf"/>
</dbReference>
<evidence type="ECO:0000259" key="14">
    <source>
        <dbReference type="PROSITE" id="PS51465"/>
    </source>
</evidence>
<organism evidence="15 16">
    <name type="scientific">Polyplax serrata</name>
    <name type="common">Common mouse louse</name>
    <dbReference type="NCBI Taxonomy" id="468196"/>
    <lineage>
        <taxon>Eukaryota</taxon>
        <taxon>Metazoa</taxon>
        <taxon>Ecdysozoa</taxon>
        <taxon>Arthropoda</taxon>
        <taxon>Hexapoda</taxon>
        <taxon>Insecta</taxon>
        <taxon>Pterygota</taxon>
        <taxon>Neoptera</taxon>
        <taxon>Paraneoptera</taxon>
        <taxon>Psocodea</taxon>
        <taxon>Troctomorpha</taxon>
        <taxon>Phthiraptera</taxon>
        <taxon>Anoplura</taxon>
        <taxon>Polyplacidae</taxon>
        <taxon>Polyplax</taxon>
    </lineage>
</organism>
<dbReference type="SMART" id="SM00180">
    <property type="entry name" value="EGF_Lam"/>
    <property type="match status" value="2"/>
</dbReference>
<evidence type="ECO:0000259" key="12">
    <source>
        <dbReference type="PROSITE" id="PS50026"/>
    </source>
</evidence>
<evidence type="ECO:0000256" key="9">
    <source>
        <dbReference type="PROSITE-ProRule" id="PRU00460"/>
    </source>
</evidence>
<feature type="disulfide bond" evidence="9">
    <location>
        <begin position="711"/>
        <end position="720"/>
    </location>
</feature>
<feature type="chain" id="PRO_5042835307" description="Agrin" evidence="10">
    <location>
        <begin position="24"/>
        <end position="1656"/>
    </location>
</feature>
<dbReference type="SMART" id="SM00179">
    <property type="entry name" value="EGF_CA"/>
    <property type="match status" value="3"/>
</dbReference>
<evidence type="ECO:0000256" key="10">
    <source>
        <dbReference type="SAM" id="SignalP"/>
    </source>
</evidence>
<dbReference type="InterPro" id="IPR003645">
    <property type="entry name" value="Fol_N"/>
</dbReference>
<dbReference type="GO" id="GO:0005576">
    <property type="term" value="C:extracellular region"/>
    <property type="evidence" value="ECO:0007669"/>
    <property type="project" value="UniProtKB-SubCell"/>
</dbReference>
<keyword evidence="3 10" id="KW-0732">Signal</keyword>
<proteinExistence type="predicted"/>
<dbReference type="PROSITE" id="PS00022">
    <property type="entry name" value="EGF_1"/>
    <property type="match status" value="3"/>
</dbReference>
<dbReference type="InterPro" id="IPR002350">
    <property type="entry name" value="Kazal_dom"/>
</dbReference>
<name>A0AAN8S755_POLSC</name>
<comment type="caution">
    <text evidence="8">Lacks conserved residue(s) required for the propagation of feature annotation.</text>
</comment>
<evidence type="ECO:0000313" key="15">
    <source>
        <dbReference type="EMBL" id="KAK6618604.1"/>
    </source>
</evidence>
<comment type="subcellular location">
    <subcellularLocation>
        <location evidence="1">Secreted</location>
    </subcellularLocation>
</comment>
<evidence type="ECO:0000256" key="2">
    <source>
        <dbReference type="ARBA" id="ARBA00022525"/>
    </source>
</evidence>
<dbReference type="GO" id="GO:0030154">
    <property type="term" value="P:cell differentiation"/>
    <property type="evidence" value="ECO:0007669"/>
    <property type="project" value="UniProtKB-KW"/>
</dbReference>
<dbReference type="CDD" id="cd00054">
    <property type="entry name" value="EGF_CA"/>
    <property type="match status" value="1"/>
</dbReference>
<dbReference type="FunFam" id="2.10.25.10:FF:000094">
    <property type="entry name" value="Laminin subunit alpha-2"/>
    <property type="match status" value="1"/>
</dbReference>
<feature type="domain" description="Laminin G" evidence="11">
    <location>
        <begin position="935"/>
        <end position="1113"/>
    </location>
</feature>
<dbReference type="Pfam" id="PF07648">
    <property type="entry name" value="Kazal_2"/>
    <property type="match status" value="7"/>
</dbReference>
<evidence type="ECO:0000256" key="5">
    <source>
        <dbReference type="ARBA" id="ARBA00022782"/>
    </source>
</evidence>
<evidence type="ECO:0000256" key="1">
    <source>
        <dbReference type="ARBA" id="ARBA00004613"/>
    </source>
</evidence>
<feature type="domain" description="Kazal-like" evidence="14">
    <location>
        <begin position="126"/>
        <end position="180"/>
    </location>
</feature>
<dbReference type="Proteomes" id="UP001372834">
    <property type="component" value="Unassembled WGS sequence"/>
</dbReference>
<feature type="domain" description="Kazal-like" evidence="14">
    <location>
        <begin position="439"/>
        <end position="491"/>
    </location>
</feature>
<feature type="domain" description="Kazal-like" evidence="14">
    <location>
        <begin position="51"/>
        <end position="110"/>
    </location>
</feature>
<dbReference type="SUPFAM" id="SSF57184">
    <property type="entry name" value="Growth factor receptor domain"/>
    <property type="match status" value="1"/>
</dbReference>
<dbReference type="SMART" id="SM00280">
    <property type="entry name" value="KAZAL"/>
    <property type="match status" value="7"/>
</dbReference>
<dbReference type="InterPro" id="IPR000742">
    <property type="entry name" value="EGF"/>
</dbReference>
<dbReference type="InterPro" id="IPR001881">
    <property type="entry name" value="EGF-like_Ca-bd_dom"/>
</dbReference>
<evidence type="ECO:0008006" key="17">
    <source>
        <dbReference type="Google" id="ProtNLM"/>
    </source>
</evidence>
<keyword evidence="8" id="KW-0245">EGF-like domain</keyword>
<keyword evidence="5" id="KW-0221">Differentiation</keyword>
<dbReference type="PROSITE" id="PS01186">
    <property type="entry name" value="EGF_2"/>
    <property type="match status" value="1"/>
</dbReference>
<feature type="disulfide bond" evidence="8">
    <location>
        <begin position="1379"/>
        <end position="1389"/>
    </location>
</feature>
<feature type="domain" description="Kazal-like" evidence="14">
    <location>
        <begin position="200"/>
        <end position="254"/>
    </location>
</feature>
<feature type="signal peptide" evidence="10">
    <location>
        <begin position="1"/>
        <end position="23"/>
    </location>
</feature>
<dbReference type="Pfam" id="PF00008">
    <property type="entry name" value="EGF"/>
    <property type="match status" value="1"/>
</dbReference>
<keyword evidence="7" id="KW-0325">Glycoprotein</keyword>
<dbReference type="FunFam" id="3.30.60.30:FF:000040">
    <property type="entry name" value="Agrin, putative"/>
    <property type="match status" value="1"/>
</dbReference>
<feature type="domain" description="Laminin EGF-like" evidence="13">
    <location>
        <begin position="691"/>
        <end position="742"/>
    </location>
</feature>
<dbReference type="InterPro" id="IPR013320">
    <property type="entry name" value="ConA-like_dom_sf"/>
</dbReference>
<dbReference type="SMART" id="SM00181">
    <property type="entry name" value="EGF"/>
    <property type="match status" value="7"/>
</dbReference>
<evidence type="ECO:0000256" key="8">
    <source>
        <dbReference type="PROSITE-ProRule" id="PRU00076"/>
    </source>
</evidence>
<dbReference type="PANTHER" id="PTHR10913">
    <property type="entry name" value="FOLLISTATIN-RELATED"/>
    <property type="match status" value="1"/>
</dbReference>
<feature type="disulfide bond" evidence="8">
    <location>
        <begin position="1180"/>
        <end position="1189"/>
    </location>
</feature>
<dbReference type="InterPro" id="IPR002049">
    <property type="entry name" value="LE_dom"/>
</dbReference>
<dbReference type="SMART" id="SM00274">
    <property type="entry name" value="FOLN"/>
    <property type="match status" value="7"/>
</dbReference>
<reference evidence="15 16" key="1">
    <citation type="submission" date="2023-10" db="EMBL/GenBank/DDBJ databases">
        <title>Genomes of two closely related lineages of the louse Polyplax serrata with different host specificities.</title>
        <authorList>
            <person name="Martinu J."/>
            <person name="Tarabai H."/>
            <person name="Stefka J."/>
            <person name="Hypsa V."/>
        </authorList>
    </citation>
    <scope>NUCLEOTIDE SEQUENCE [LARGE SCALE GENOMIC DNA]</scope>
    <source>
        <strain evidence="15">HR10_N</strain>
    </source>
</reference>
<evidence type="ECO:0000259" key="11">
    <source>
        <dbReference type="PROSITE" id="PS50025"/>
    </source>
</evidence>
<evidence type="ECO:0000256" key="7">
    <source>
        <dbReference type="ARBA" id="ARBA00023180"/>
    </source>
</evidence>
<dbReference type="Pfam" id="PF00053">
    <property type="entry name" value="EGF_laminin"/>
    <property type="match status" value="2"/>
</dbReference>
<dbReference type="PROSITE" id="PS50026">
    <property type="entry name" value="EGF_3"/>
    <property type="match status" value="3"/>
</dbReference>